<reference evidence="7 8" key="1">
    <citation type="journal article" date="2017" name="Mol. Plant">
        <title>The Genome of Medicinal Plant Macleaya cordata Provides New Insights into Benzylisoquinoline Alkaloids Metabolism.</title>
        <authorList>
            <person name="Liu X."/>
            <person name="Liu Y."/>
            <person name="Huang P."/>
            <person name="Ma Y."/>
            <person name="Qing Z."/>
            <person name="Tang Q."/>
            <person name="Cao H."/>
            <person name="Cheng P."/>
            <person name="Zheng Y."/>
            <person name="Yuan Z."/>
            <person name="Zhou Y."/>
            <person name="Liu J."/>
            <person name="Tang Z."/>
            <person name="Zhuo Y."/>
            <person name="Zhang Y."/>
            <person name="Yu L."/>
            <person name="Huang J."/>
            <person name="Yang P."/>
            <person name="Peng Q."/>
            <person name="Zhang J."/>
            <person name="Jiang W."/>
            <person name="Zhang Z."/>
            <person name="Lin K."/>
            <person name="Ro D.K."/>
            <person name="Chen X."/>
            <person name="Xiong X."/>
            <person name="Shang Y."/>
            <person name="Huang S."/>
            <person name="Zeng J."/>
        </authorList>
    </citation>
    <scope>NUCLEOTIDE SEQUENCE [LARGE SCALE GENOMIC DNA]</scope>
    <source>
        <strain evidence="8">cv. BLH2017</strain>
        <tissue evidence="7">Root</tissue>
    </source>
</reference>
<dbReference type="AlphaFoldDB" id="A0A200PRC8"/>
<keyword evidence="3" id="KW-0804">Transcription</keyword>
<name>A0A200PRC8_MACCD</name>
<dbReference type="GO" id="GO:0006355">
    <property type="term" value="P:regulation of DNA-templated transcription"/>
    <property type="evidence" value="ECO:0007669"/>
    <property type="project" value="InterPro"/>
</dbReference>
<feature type="compositionally biased region" description="Low complexity" evidence="5">
    <location>
        <begin position="97"/>
        <end position="112"/>
    </location>
</feature>
<keyword evidence="2" id="KW-0238">DNA-binding</keyword>
<dbReference type="SUPFAM" id="SSF101941">
    <property type="entry name" value="NAC domain"/>
    <property type="match status" value="1"/>
</dbReference>
<dbReference type="EMBL" id="MVGT01004287">
    <property type="protein sequence ID" value="OVA00781.1"/>
    <property type="molecule type" value="Genomic_DNA"/>
</dbReference>
<dbReference type="InterPro" id="IPR036093">
    <property type="entry name" value="NAC_dom_sf"/>
</dbReference>
<keyword evidence="4" id="KW-0539">Nucleus</keyword>
<keyword evidence="1" id="KW-0805">Transcription regulation</keyword>
<dbReference type="STRING" id="56857.A0A200PRC8"/>
<dbReference type="Pfam" id="PF02365">
    <property type="entry name" value="NAM"/>
    <property type="match status" value="1"/>
</dbReference>
<dbReference type="InParanoid" id="A0A200PRC8"/>
<feature type="domain" description="NAC" evidence="6">
    <location>
        <begin position="21"/>
        <end position="154"/>
    </location>
</feature>
<gene>
    <name evidence="7" type="ORF">BVC80_9083g79</name>
</gene>
<sequence length="165" mass="19423">MMNIIDDGDHENETVVHQQGFPIGYKFLPADEELVFYYLFNKVQKRPTLASVIQDVDASVFYSKPPNKLESQYPRMNKEQFFYINHQNEEQYNPTTSIRPSPSLSTASSSSPNKTTFLLMERPKKTQWVMEEYHLFNSKLKMKEKCVLGRLRSGRNYDNDQIRNQ</sequence>
<dbReference type="PANTHER" id="PTHR31719:SF123">
    <property type="entry name" value="NAC DOMAIN-CONTAINING PROTEIN"/>
    <property type="match status" value="1"/>
</dbReference>
<evidence type="ECO:0000256" key="3">
    <source>
        <dbReference type="ARBA" id="ARBA00023163"/>
    </source>
</evidence>
<dbReference type="OrthoDB" id="1848022at2759"/>
<evidence type="ECO:0000313" key="8">
    <source>
        <dbReference type="Proteomes" id="UP000195402"/>
    </source>
</evidence>
<comment type="caution">
    <text evidence="7">The sequence shown here is derived from an EMBL/GenBank/DDBJ whole genome shotgun (WGS) entry which is preliminary data.</text>
</comment>
<dbReference type="OMA" id="YANFIDY"/>
<evidence type="ECO:0000256" key="1">
    <source>
        <dbReference type="ARBA" id="ARBA00023015"/>
    </source>
</evidence>
<organism evidence="7 8">
    <name type="scientific">Macleaya cordata</name>
    <name type="common">Five-seeded plume-poppy</name>
    <name type="synonym">Bocconia cordata</name>
    <dbReference type="NCBI Taxonomy" id="56857"/>
    <lineage>
        <taxon>Eukaryota</taxon>
        <taxon>Viridiplantae</taxon>
        <taxon>Streptophyta</taxon>
        <taxon>Embryophyta</taxon>
        <taxon>Tracheophyta</taxon>
        <taxon>Spermatophyta</taxon>
        <taxon>Magnoliopsida</taxon>
        <taxon>Ranunculales</taxon>
        <taxon>Papaveraceae</taxon>
        <taxon>Papaveroideae</taxon>
        <taxon>Macleaya</taxon>
    </lineage>
</organism>
<dbReference type="PANTHER" id="PTHR31719">
    <property type="entry name" value="NAC TRANSCRIPTION FACTOR 56"/>
    <property type="match status" value="1"/>
</dbReference>
<protein>
    <submittedName>
        <fullName evidence="7">NAC domain</fullName>
    </submittedName>
</protein>
<accession>A0A200PRC8</accession>
<dbReference type="GO" id="GO:0048731">
    <property type="term" value="P:system development"/>
    <property type="evidence" value="ECO:0007669"/>
    <property type="project" value="TreeGrafter"/>
</dbReference>
<dbReference type="PROSITE" id="PS51005">
    <property type="entry name" value="NAC"/>
    <property type="match status" value="1"/>
</dbReference>
<evidence type="ECO:0000313" key="7">
    <source>
        <dbReference type="EMBL" id="OVA00781.1"/>
    </source>
</evidence>
<proteinExistence type="predicted"/>
<dbReference type="Gene3D" id="2.170.150.80">
    <property type="entry name" value="NAC domain"/>
    <property type="match status" value="1"/>
</dbReference>
<evidence type="ECO:0000256" key="4">
    <source>
        <dbReference type="ARBA" id="ARBA00023242"/>
    </source>
</evidence>
<evidence type="ECO:0000256" key="5">
    <source>
        <dbReference type="SAM" id="MobiDB-lite"/>
    </source>
</evidence>
<evidence type="ECO:0000259" key="6">
    <source>
        <dbReference type="PROSITE" id="PS51005"/>
    </source>
</evidence>
<dbReference type="InterPro" id="IPR003441">
    <property type="entry name" value="NAC-dom"/>
</dbReference>
<feature type="region of interest" description="Disordered" evidence="5">
    <location>
        <begin position="92"/>
        <end position="114"/>
    </location>
</feature>
<keyword evidence="8" id="KW-1185">Reference proteome</keyword>
<dbReference type="GO" id="GO:0003677">
    <property type="term" value="F:DNA binding"/>
    <property type="evidence" value="ECO:0007669"/>
    <property type="project" value="UniProtKB-KW"/>
</dbReference>
<evidence type="ECO:0000256" key="2">
    <source>
        <dbReference type="ARBA" id="ARBA00023125"/>
    </source>
</evidence>
<dbReference type="Proteomes" id="UP000195402">
    <property type="component" value="Unassembled WGS sequence"/>
</dbReference>